<feature type="compositionally biased region" description="Polar residues" evidence="1">
    <location>
        <begin position="1"/>
        <end position="20"/>
    </location>
</feature>
<gene>
    <name evidence="2" type="ORF">F503_02713</name>
</gene>
<evidence type="ECO:0000256" key="1">
    <source>
        <dbReference type="SAM" id="MobiDB-lite"/>
    </source>
</evidence>
<keyword evidence="2" id="KW-0378">Hydrolase</keyword>
<name>S3D031_OPHP1</name>
<evidence type="ECO:0000313" key="2">
    <source>
        <dbReference type="EMBL" id="EPE06585.1"/>
    </source>
</evidence>
<dbReference type="SUPFAM" id="SSF52540">
    <property type="entry name" value="P-loop containing nucleoside triphosphate hydrolases"/>
    <property type="match status" value="2"/>
</dbReference>
<proteinExistence type="predicted"/>
<dbReference type="eggNOG" id="ENOG502RKY5">
    <property type="taxonomic scope" value="Eukaryota"/>
</dbReference>
<organism evidence="2 3">
    <name type="scientific">Ophiostoma piceae (strain UAMH 11346)</name>
    <name type="common">Sap stain fungus</name>
    <dbReference type="NCBI Taxonomy" id="1262450"/>
    <lineage>
        <taxon>Eukaryota</taxon>
        <taxon>Fungi</taxon>
        <taxon>Dikarya</taxon>
        <taxon>Ascomycota</taxon>
        <taxon>Pezizomycotina</taxon>
        <taxon>Sordariomycetes</taxon>
        <taxon>Sordariomycetidae</taxon>
        <taxon>Ophiostomatales</taxon>
        <taxon>Ophiostomataceae</taxon>
        <taxon>Ophiostoma</taxon>
    </lineage>
</organism>
<keyword evidence="3" id="KW-1185">Reference proteome</keyword>
<sequence>MPDSVSSFSTVKNRAFSSQDGRGGSSVWKRERTNMYYNDTPDTVAARSPLYSELRGLPGLDSVKADLENIIKISAAGMRQTDSSNQFGGDSPASFHRYIFGPPGVGRRMAAKVYADVFIKLGVVKGRETNTISVASLSRMTPNEVEAAIRKPLGYDSNVGVFIIEDVNDTTYIPVDAGAARNGNGAGPRSGANDSQHLMNRARFIARSVITSTLDQPRVRGQGPILILVSNEELSQRILQPVTPMLANYRQLFAGDSQVVPLRPYTTQQLLDILVARVRDERLELKLRDAQNEPLEMKLRHQLDAARLRPGFDNARYVGRLARMAAVHYHSRLTSPPDDIKRLQESDFDETTTMAGKASNVHWRDGIVGNADILLELESISQSASAMRDQQLPNLVQFFPLAFILHGDAGTGKTTLARTALATLYYQLGFLGTPETVEHAMSELLGGPRLVDDHSDPGIMALRETCRGRLASIMESTVGRLLLIQNQEPVTAKDIEPLAIFREIALSCIKDFMAPPRGKYMQNIVVVWEERSVARLPPHDILDGSDKGKFFRRLNFVPINNDAVVVELLQQHMALANLSVEEVSLMDNPTDPQADNGGIPMRILRSGHSRNRWELIALANEIIQDAYNATGPVKIIVGEADGSPRAVIVTQRSFSQHTLLEEA</sequence>
<accession>S3D031</accession>
<dbReference type="HOGENOM" id="CLU_413930_0_0_1"/>
<dbReference type="VEuPathDB" id="FungiDB:F503_02713"/>
<dbReference type="EMBL" id="KE148153">
    <property type="protein sequence ID" value="EPE06585.1"/>
    <property type="molecule type" value="Genomic_DNA"/>
</dbReference>
<dbReference type="InterPro" id="IPR027417">
    <property type="entry name" value="P-loop_NTPase"/>
</dbReference>
<dbReference type="GO" id="GO:0016787">
    <property type="term" value="F:hydrolase activity"/>
    <property type="evidence" value="ECO:0007669"/>
    <property type="project" value="UniProtKB-KW"/>
</dbReference>
<protein>
    <submittedName>
        <fullName evidence="2">p-loop containing nucleoside triphosphate hydrolase protein</fullName>
    </submittedName>
</protein>
<dbReference type="STRING" id="1262450.S3D031"/>
<dbReference type="Gene3D" id="3.40.50.300">
    <property type="entry name" value="P-loop containing nucleotide triphosphate hydrolases"/>
    <property type="match status" value="2"/>
</dbReference>
<feature type="region of interest" description="Disordered" evidence="1">
    <location>
        <begin position="1"/>
        <end position="27"/>
    </location>
</feature>
<dbReference type="AlphaFoldDB" id="S3D031"/>
<evidence type="ECO:0000313" key="3">
    <source>
        <dbReference type="Proteomes" id="UP000016923"/>
    </source>
</evidence>
<reference evidence="2 3" key="1">
    <citation type="journal article" date="2013" name="BMC Genomics">
        <title>The genome and transcriptome of the pine saprophyte Ophiostoma piceae, and a comparison with the bark beetle-associated pine pathogen Grosmannia clavigera.</title>
        <authorList>
            <person name="Haridas S."/>
            <person name="Wang Y."/>
            <person name="Lim L."/>
            <person name="Massoumi Alamouti S."/>
            <person name="Jackman S."/>
            <person name="Docking R."/>
            <person name="Robertson G."/>
            <person name="Birol I."/>
            <person name="Bohlmann J."/>
            <person name="Breuil C."/>
        </authorList>
    </citation>
    <scope>NUCLEOTIDE SEQUENCE [LARGE SCALE GENOMIC DNA]</scope>
    <source>
        <strain evidence="2 3">UAMH 11346</strain>
    </source>
</reference>
<dbReference type="Proteomes" id="UP000016923">
    <property type="component" value="Unassembled WGS sequence"/>
</dbReference>